<reference evidence="1" key="1">
    <citation type="submission" date="2024-01" db="EMBL/GenBank/DDBJ databases">
        <title>De novo genome assembly and pan-genome analysis of the fast-growing Indian isolates of Synechococcus elongatus: Potential chassis for bioproduction.</title>
        <authorList>
            <person name="Jain V.S."/>
            <person name="Schubert M.G."/>
            <person name="Pritam P."/>
            <person name="Sarnaik A.P."/>
            <person name="Jaiswal D."/>
            <person name="Church G.M."/>
            <person name="Wangikar P."/>
        </authorList>
    </citation>
    <scope>NUCLEOTIDE SEQUENCE</scope>
    <source>
        <strain evidence="1">PCC 11801</strain>
    </source>
</reference>
<organism evidence="1 2">
    <name type="scientific">Synechococcus elongatus PCC 11801</name>
    <dbReference type="NCBI Taxonomy" id="2219813"/>
    <lineage>
        <taxon>Bacteria</taxon>
        <taxon>Bacillati</taxon>
        <taxon>Cyanobacteriota</taxon>
        <taxon>Cyanophyceae</taxon>
        <taxon>Synechococcales</taxon>
        <taxon>Synechococcaceae</taxon>
        <taxon>Synechococcus</taxon>
    </lineage>
</organism>
<evidence type="ECO:0000313" key="2">
    <source>
        <dbReference type="Proteomes" id="UP000267249"/>
    </source>
</evidence>
<sequence>MNKIKNQWLLIVTEFFTKEHWLHTVFSRKTIDYFFSLLGKFWLAFNITSAVWPSIKSYTYNYYLIVGFIIVTFLYASRPHLSIVSNVKNCDMKIEIHIGDIFDFSGAYVIPTNTTFDVDISTGIISSQSLQGQFASRLYNNNFQDLDNDLECALNGINYKELSDNRIGKKKKYPIGTIAQIRKSDKVFYMVAIANLNSYGAIENAGFADIQDSLLELWNKVGSAGNIDPLVIPLIGSLRCRLKEPRIEFVKEIVNSYSKACVNKKLCEKLIIVISTEDYKKHEIDTNQLEEYLNCKCKFPEFSAI</sequence>
<proteinExistence type="predicted"/>
<accession>A0ACD5A2J1</accession>
<dbReference type="EMBL" id="CP143528">
    <property type="protein sequence ID" value="WVS92187.1"/>
    <property type="molecule type" value="Genomic_DNA"/>
</dbReference>
<name>A0ACD5A2J1_SYNEL</name>
<evidence type="ECO:0000313" key="1">
    <source>
        <dbReference type="EMBL" id="WVS92187.1"/>
    </source>
</evidence>
<gene>
    <name evidence="1" type="ORF">DOP62_13945</name>
</gene>
<geneLocation type="plasmid" evidence="1 2">
    <name>p11801_1</name>
</geneLocation>
<keyword evidence="1" id="KW-0614">Plasmid</keyword>
<dbReference type="Proteomes" id="UP000267249">
    <property type="component" value="Plasmid p11801_1"/>
</dbReference>
<protein>
    <submittedName>
        <fullName evidence="1">Macro domain-containing protein</fullName>
    </submittedName>
</protein>